<organism evidence="1 2">
    <name type="scientific">Thraustotheca clavata</name>
    <dbReference type="NCBI Taxonomy" id="74557"/>
    <lineage>
        <taxon>Eukaryota</taxon>
        <taxon>Sar</taxon>
        <taxon>Stramenopiles</taxon>
        <taxon>Oomycota</taxon>
        <taxon>Saprolegniomycetes</taxon>
        <taxon>Saprolegniales</taxon>
        <taxon>Achlyaceae</taxon>
        <taxon>Thraustotheca</taxon>
    </lineage>
</organism>
<keyword evidence="2" id="KW-1185">Reference proteome</keyword>
<protein>
    <submittedName>
        <fullName evidence="1">Uncharacterized protein</fullName>
    </submittedName>
</protein>
<comment type="caution">
    <text evidence="1">The sequence shown here is derived from an EMBL/GenBank/DDBJ whole genome shotgun (WGS) entry which is preliminary data.</text>
</comment>
<accession>A0A1V9ZKL7</accession>
<evidence type="ECO:0000313" key="2">
    <source>
        <dbReference type="Proteomes" id="UP000243217"/>
    </source>
</evidence>
<gene>
    <name evidence="1" type="ORF">THRCLA_21896</name>
</gene>
<dbReference type="OrthoDB" id="58250at2759"/>
<name>A0A1V9ZKL7_9STRA</name>
<reference evidence="1 2" key="1">
    <citation type="journal article" date="2014" name="Genome Biol. Evol.">
        <title>The secreted proteins of Achlya hypogyna and Thraustotheca clavata identify the ancestral oomycete secretome and reveal gene acquisitions by horizontal gene transfer.</title>
        <authorList>
            <person name="Misner I."/>
            <person name="Blouin N."/>
            <person name="Leonard G."/>
            <person name="Richards T.A."/>
            <person name="Lane C.E."/>
        </authorList>
    </citation>
    <scope>NUCLEOTIDE SEQUENCE [LARGE SCALE GENOMIC DNA]</scope>
    <source>
        <strain evidence="1 2">ATCC 34112</strain>
    </source>
</reference>
<dbReference type="Proteomes" id="UP000243217">
    <property type="component" value="Unassembled WGS sequence"/>
</dbReference>
<dbReference type="AlphaFoldDB" id="A0A1V9ZKL7"/>
<sequence>MVASHAARWHKLGFGNFIVHELKRPYFRPFVYGGIASAFICGYLPTKGATEEDKMKSDYWKRVNGKFDYLAEHH</sequence>
<dbReference type="EMBL" id="JNBS01001861">
    <property type="protein sequence ID" value="OQR98340.1"/>
    <property type="molecule type" value="Genomic_DNA"/>
</dbReference>
<evidence type="ECO:0000313" key="1">
    <source>
        <dbReference type="EMBL" id="OQR98340.1"/>
    </source>
</evidence>
<proteinExistence type="predicted"/>